<sequence length="47" mass="5468">YSESEPKEPYTHPSFSTESSHFRAQIRKTQFINPSVNNYSFQNISGE</sequence>
<reference evidence="1" key="1">
    <citation type="submission" date="2021-06" db="EMBL/GenBank/DDBJ databases">
        <authorList>
            <person name="Kallberg Y."/>
            <person name="Tangrot J."/>
            <person name="Rosling A."/>
        </authorList>
    </citation>
    <scope>NUCLEOTIDE SEQUENCE</scope>
    <source>
        <strain evidence="1">IL203A</strain>
    </source>
</reference>
<gene>
    <name evidence="1" type="ORF">DHETER_LOCUS9085</name>
</gene>
<comment type="caution">
    <text evidence="1">The sequence shown here is derived from an EMBL/GenBank/DDBJ whole genome shotgun (WGS) entry which is preliminary data.</text>
</comment>
<feature type="non-terminal residue" evidence="1">
    <location>
        <position position="1"/>
    </location>
</feature>
<organism evidence="1 2">
    <name type="scientific">Dentiscutata heterogama</name>
    <dbReference type="NCBI Taxonomy" id="1316150"/>
    <lineage>
        <taxon>Eukaryota</taxon>
        <taxon>Fungi</taxon>
        <taxon>Fungi incertae sedis</taxon>
        <taxon>Mucoromycota</taxon>
        <taxon>Glomeromycotina</taxon>
        <taxon>Glomeromycetes</taxon>
        <taxon>Diversisporales</taxon>
        <taxon>Gigasporaceae</taxon>
        <taxon>Dentiscutata</taxon>
    </lineage>
</organism>
<proteinExistence type="predicted"/>
<evidence type="ECO:0000313" key="2">
    <source>
        <dbReference type="Proteomes" id="UP000789702"/>
    </source>
</evidence>
<keyword evidence="2" id="KW-1185">Reference proteome</keyword>
<dbReference type="Proteomes" id="UP000789702">
    <property type="component" value="Unassembled WGS sequence"/>
</dbReference>
<name>A0ACA9NB17_9GLOM</name>
<dbReference type="EMBL" id="CAJVPU010015383">
    <property type="protein sequence ID" value="CAG8646445.1"/>
    <property type="molecule type" value="Genomic_DNA"/>
</dbReference>
<accession>A0ACA9NB17</accession>
<protein>
    <submittedName>
        <fullName evidence="1">17218_t:CDS:1</fullName>
    </submittedName>
</protein>
<evidence type="ECO:0000313" key="1">
    <source>
        <dbReference type="EMBL" id="CAG8646445.1"/>
    </source>
</evidence>